<accession>A0AAE1AGF6</accession>
<feature type="region of interest" description="Disordered" evidence="1">
    <location>
        <begin position="1"/>
        <end position="60"/>
    </location>
</feature>
<comment type="caution">
    <text evidence="2">The sequence shown here is derived from an EMBL/GenBank/DDBJ whole genome shotgun (WGS) entry which is preliminary data.</text>
</comment>
<dbReference type="AlphaFoldDB" id="A0AAE1AGF6"/>
<evidence type="ECO:0000256" key="1">
    <source>
        <dbReference type="SAM" id="MobiDB-lite"/>
    </source>
</evidence>
<dbReference type="EMBL" id="JAWDGP010001866">
    <property type="protein sequence ID" value="KAK3787374.1"/>
    <property type="molecule type" value="Genomic_DNA"/>
</dbReference>
<proteinExistence type="predicted"/>
<keyword evidence="3" id="KW-1185">Reference proteome</keyword>
<name>A0AAE1AGF6_9GAST</name>
<evidence type="ECO:0000313" key="3">
    <source>
        <dbReference type="Proteomes" id="UP001283361"/>
    </source>
</evidence>
<protein>
    <submittedName>
        <fullName evidence="2">Uncharacterized protein</fullName>
    </submittedName>
</protein>
<feature type="compositionally biased region" description="Basic and acidic residues" evidence="1">
    <location>
        <begin position="41"/>
        <end position="58"/>
    </location>
</feature>
<gene>
    <name evidence="2" type="ORF">RRG08_065375</name>
</gene>
<sequence length="112" mass="12013">MFGRCQGAGSKFERYQGNGSMCGRCQGNGSKSEGCQGAGSKSERFQETGSKSERDKVRNCSLRQRSLSHLQHSLESSSTALCIQPAIPLDLQAGRGQEPQNRTNSSGNSSLL</sequence>
<feature type="compositionally biased region" description="Polar residues" evidence="1">
    <location>
        <begin position="98"/>
        <end position="112"/>
    </location>
</feature>
<reference evidence="2" key="1">
    <citation type="journal article" date="2023" name="G3 (Bethesda)">
        <title>A reference genome for the long-term kleptoplast-retaining sea slug Elysia crispata morphotype clarki.</title>
        <authorList>
            <person name="Eastman K.E."/>
            <person name="Pendleton A.L."/>
            <person name="Shaikh M.A."/>
            <person name="Suttiyut T."/>
            <person name="Ogas R."/>
            <person name="Tomko P."/>
            <person name="Gavelis G."/>
            <person name="Widhalm J.R."/>
            <person name="Wisecaver J.H."/>
        </authorList>
    </citation>
    <scope>NUCLEOTIDE SEQUENCE</scope>
    <source>
        <strain evidence="2">ECLA1</strain>
    </source>
</reference>
<feature type="region of interest" description="Disordered" evidence="1">
    <location>
        <begin position="92"/>
        <end position="112"/>
    </location>
</feature>
<dbReference type="Proteomes" id="UP001283361">
    <property type="component" value="Unassembled WGS sequence"/>
</dbReference>
<organism evidence="2 3">
    <name type="scientific">Elysia crispata</name>
    <name type="common">lettuce slug</name>
    <dbReference type="NCBI Taxonomy" id="231223"/>
    <lineage>
        <taxon>Eukaryota</taxon>
        <taxon>Metazoa</taxon>
        <taxon>Spiralia</taxon>
        <taxon>Lophotrochozoa</taxon>
        <taxon>Mollusca</taxon>
        <taxon>Gastropoda</taxon>
        <taxon>Heterobranchia</taxon>
        <taxon>Euthyneura</taxon>
        <taxon>Panpulmonata</taxon>
        <taxon>Sacoglossa</taxon>
        <taxon>Placobranchoidea</taxon>
        <taxon>Plakobranchidae</taxon>
        <taxon>Elysia</taxon>
    </lineage>
</organism>
<evidence type="ECO:0000313" key="2">
    <source>
        <dbReference type="EMBL" id="KAK3787374.1"/>
    </source>
</evidence>